<proteinExistence type="predicted"/>
<dbReference type="GO" id="GO:0009653">
    <property type="term" value="P:anatomical structure morphogenesis"/>
    <property type="evidence" value="ECO:0007669"/>
    <property type="project" value="TreeGrafter"/>
</dbReference>
<dbReference type="PANTHER" id="PTHR47327">
    <property type="entry name" value="FI18240P1-RELATED"/>
    <property type="match status" value="1"/>
</dbReference>
<keyword evidence="5" id="KW-1185">Reference proteome</keyword>
<dbReference type="Pfam" id="PF00100">
    <property type="entry name" value="Zona_pellucida"/>
    <property type="match status" value="1"/>
</dbReference>
<reference evidence="5" key="1">
    <citation type="submission" date="2022-10" db="EMBL/GenBank/DDBJ databases">
        <title>Genome assembly of Pristionchus species.</title>
        <authorList>
            <person name="Yoshida K."/>
            <person name="Sommer R.J."/>
        </authorList>
    </citation>
    <scope>NUCLEOTIDE SEQUENCE [LARGE SCALE GENOMIC DNA]</scope>
    <source>
        <strain evidence="5">RS5460</strain>
    </source>
</reference>
<dbReference type="Gene3D" id="2.60.40.4100">
    <property type="entry name" value="Zona pellucida, ZP-C domain"/>
    <property type="match status" value="1"/>
</dbReference>
<sequence>IRQAKLGDMMTLRWEIMAMDEELDFFVKECTAEPGNNGANEEKLQLIEGGCPTPAVAHKIIPGPIEVQSSAVKFTKMQAFRFDSSSTIRVTCQIEICQGDCTPVECALVEGQRQSFGRKKRDTNSIGLFETNRYKVPRHTQSTTSIVIVDPLQQISEPSISLAHRSQMEMERGRVEESELVDMMPGEMCMAKPMLLAVFGILFVLVSLQALVVARFIVKRYFGKKSSM</sequence>
<dbReference type="InterPro" id="IPR052774">
    <property type="entry name" value="Celegans_DevNeuronal_Protein"/>
</dbReference>
<dbReference type="InterPro" id="IPR055355">
    <property type="entry name" value="ZP-C"/>
</dbReference>
<keyword evidence="1" id="KW-1015">Disulfide bond</keyword>
<keyword evidence="2" id="KW-1133">Transmembrane helix</keyword>
<gene>
    <name evidence="4" type="ORF">PMAYCL1PPCAC_23613</name>
</gene>
<dbReference type="AlphaFoldDB" id="A0AAN5CYR4"/>
<dbReference type="InterPro" id="IPR001507">
    <property type="entry name" value="ZP_dom"/>
</dbReference>
<evidence type="ECO:0000313" key="5">
    <source>
        <dbReference type="Proteomes" id="UP001328107"/>
    </source>
</evidence>
<dbReference type="InterPro" id="IPR042235">
    <property type="entry name" value="ZP-C_dom"/>
</dbReference>
<protein>
    <recommendedName>
        <fullName evidence="3">ZP domain-containing protein</fullName>
    </recommendedName>
</protein>
<feature type="domain" description="ZP" evidence="3">
    <location>
        <begin position="1"/>
        <end position="113"/>
    </location>
</feature>
<evidence type="ECO:0000313" key="4">
    <source>
        <dbReference type="EMBL" id="GMR53418.1"/>
    </source>
</evidence>
<feature type="non-terminal residue" evidence="4">
    <location>
        <position position="1"/>
    </location>
</feature>
<organism evidence="4 5">
    <name type="scientific">Pristionchus mayeri</name>
    <dbReference type="NCBI Taxonomy" id="1317129"/>
    <lineage>
        <taxon>Eukaryota</taxon>
        <taxon>Metazoa</taxon>
        <taxon>Ecdysozoa</taxon>
        <taxon>Nematoda</taxon>
        <taxon>Chromadorea</taxon>
        <taxon>Rhabditida</taxon>
        <taxon>Rhabditina</taxon>
        <taxon>Diplogasteromorpha</taxon>
        <taxon>Diplogasteroidea</taxon>
        <taxon>Neodiplogasteridae</taxon>
        <taxon>Pristionchus</taxon>
    </lineage>
</organism>
<feature type="transmembrane region" description="Helical" evidence="2">
    <location>
        <begin position="194"/>
        <end position="218"/>
    </location>
</feature>
<accession>A0AAN5CYR4</accession>
<keyword evidence="2" id="KW-0812">Transmembrane</keyword>
<dbReference type="PANTHER" id="PTHR47327:SF4">
    <property type="entry name" value="APPLE DOMAIN-CONTAINING PROTEIN-RELATED"/>
    <property type="match status" value="1"/>
</dbReference>
<comment type="caution">
    <text evidence="4">The sequence shown here is derived from an EMBL/GenBank/DDBJ whole genome shotgun (WGS) entry which is preliminary data.</text>
</comment>
<evidence type="ECO:0000256" key="1">
    <source>
        <dbReference type="ARBA" id="ARBA00023157"/>
    </source>
</evidence>
<name>A0AAN5CYR4_9BILA</name>
<evidence type="ECO:0000256" key="2">
    <source>
        <dbReference type="SAM" id="Phobius"/>
    </source>
</evidence>
<keyword evidence="2" id="KW-0472">Membrane</keyword>
<dbReference type="PROSITE" id="PS51034">
    <property type="entry name" value="ZP_2"/>
    <property type="match status" value="1"/>
</dbReference>
<dbReference type="Proteomes" id="UP001328107">
    <property type="component" value="Unassembled WGS sequence"/>
</dbReference>
<dbReference type="EMBL" id="BTRK01000005">
    <property type="protein sequence ID" value="GMR53418.1"/>
    <property type="molecule type" value="Genomic_DNA"/>
</dbReference>
<evidence type="ECO:0000259" key="3">
    <source>
        <dbReference type="PROSITE" id="PS51034"/>
    </source>
</evidence>